<proteinExistence type="predicted"/>
<accession>A0ABX4N3H7</accession>
<dbReference type="RefSeq" id="WP_100738810.1">
    <property type="nucleotide sequence ID" value="NZ_NPDO01000015.1"/>
</dbReference>
<organism evidence="1 2">
    <name type="scientific">Leptospira kmetyi</name>
    <dbReference type="NCBI Taxonomy" id="408139"/>
    <lineage>
        <taxon>Bacteria</taxon>
        <taxon>Pseudomonadati</taxon>
        <taxon>Spirochaetota</taxon>
        <taxon>Spirochaetia</taxon>
        <taxon>Leptospirales</taxon>
        <taxon>Leptospiraceae</taxon>
        <taxon>Leptospira</taxon>
    </lineage>
</organism>
<keyword evidence="2" id="KW-1185">Reference proteome</keyword>
<dbReference type="Proteomes" id="UP000231919">
    <property type="component" value="Unassembled WGS sequence"/>
</dbReference>
<evidence type="ECO:0000313" key="1">
    <source>
        <dbReference type="EMBL" id="PJZ27873.1"/>
    </source>
</evidence>
<evidence type="ECO:0000313" key="2">
    <source>
        <dbReference type="Proteomes" id="UP000231919"/>
    </source>
</evidence>
<name>A0ABX4N3H7_9LEPT</name>
<gene>
    <name evidence="1" type="ORF">CH378_20780</name>
</gene>
<protein>
    <submittedName>
        <fullName evidence="1">Uncharacterized protein</fullName>
    </submittedName>
</protein>
<reference evidence="1 2" key="1">
    <citation type="submission" date="2017-07" db="EMBL/GenBank/DDBJ databases">
        <title>Leptospira spp. isolated from tropical soils.</title>
        <authorList>
            <person name="Thibeaux R."/>
            <person name="Iraola G."/>
            <person name="Ferres I."/>
            <person name="Bierque E."/>
            <person name="Girault D."/>
            <person name="Soupe-Gilbert M.-E."/>
            <person name="Picardeau M."/>
            <person name="Goarant C."/>
        </authorList>
    </citation>
    <scope>NUCLEOTIDE SEQUENCE [LARGE SCALE GENOMIC DNA]</scope>
    <source>
        <strain evidence="1 2">JW2-C-B1</strain>
    </source>
</reference>
<dbReference type="EMBL" id="NPDP01000059">
    <property type="protein sequence ID" value="PJZ27873.1"/>
    <property type="molecule type" value="Genomic_DNA"/>
</dbReference>
<sequence>MQNTKEQIKNCLIFIIGLWVFAYCNTSRQSCVSLANIDVEQFCSYTLVSKNPAVDVACVYSILELEDCKKKDNTWPVETK</sequence>
<comment type="caution">
    <text evidence="1">The sequence shown here is derived from an EMBL/GenBank/DDBJ whole genome shotgun (WGS) entry which is preliminary data.</text>
</comment>